<protein>
    <submittedName>
        <fullName evidence="1">Uncharacterized protein</fullName>
    </submittedName>
</protein>
<proteinExistence type="predicted"/>
<name>A0A3G4ZQY5_9VIRU</name>
<evidence type="ECO:0000313" key="1">
    <source>
        <dbReference type="EMBL" id="AYV77320.1"/>
    </source>
</evidence>
<organism evidence="1">
    <name type="scientific">Barrevirus sp</name>
    <dbReference type="NCBI Taxonomy" id="2487763"/>
    <lineage>
        <taxon>Viruses</taxon>
        <taxon>Varidnaviria</taxon>
        <taxon>Bamfordvirae</taxon>
        <taxon>Nucleocytoviricota</taxon>
        <taxon>Megaviricetes</taxon>
        <taxon>Imitervirales</taxon>
        <taxon>Mimiviridae</taxon>
        <taxon>Klosneuvirinae</taxon>
    </lineage>
</organism>
<dbReference type="EMBL" id="MK072031">
    <property type="protein sequence ID" value="AYV77320.1"/>
    <property type="molecule type" value="Genomic_DNA"/>
</dbReference>
<reference evidence="1" key="1">
    <citation type="submission" date="2018-10" db="EMBL/GenBank/DDBJ databases">
        <title>Hidden diversity of soil giant viruses.</title>
        <authorList>
            <person name="Schulz F."/>
            <person name="Alteio L."/>
            <person name="Goudeau D."/>
            <person name="Ryan E.M."/>
            <person name="Malmstrom R.R."/>
            <person name="Blanchard J."/>
            <person name="Woyke T."/>
        </authorList>
    </citation>
    <scope>NUCLEOTIDE SEQUENCE</scope>
    <source>
        <strain evidence="1">BAV1</strain>
    </source>
</reference>
<sequence length="141" mass="16680">MEKFADLPDSPNKQPANSLPFDIDQYICKQLTEAKDCWQKIYKDEHVELKLTELMKNLDYEKRVYKTAFDYLITEFRKGSRVIDLISYSQEIDKMKAHALNNFYYILLTKGYSYQEKEVISTFNDFMDGLSTKCTKVITIK</sequence>
<gene>
    <name evidence="1" type="ORF">Barrevirus34_5</name>
</gene>
<accession>A0A3G4ZQY5</accession>